<dbReference type="Gene3D" id="1.10.10.10">
    <property type="entry name" value="Winged helix-like DNA-binding domain superfamily/Winged helix DNA-binding domain"/>
    <property type="match status" value="1"/>
</dbReference>
<gene>
    <name evidence="10" type="ORF">HMPREF0216_00828</name>
</gene>
<comment type="caution">
    <text evidence="10">The sequence shown here is derived from an EMBL/GenBank/DDBJ whole genome shotgun (WGS) entry which is preliminary data.</text>
</comment>
<dbReference type="SMART" id="SM00448">
    <property type="entry name" value="REC"/>
    <property type="match status" value="1"/>
</dbReference>
<dbReference type="InterPro" id="IPR039420">
    <property type="entry name" value="WalR-like"/>
</dbReference>
<name>L1QK53_9CLOT</name>
<reference evidence="10 11" key="1">
    <citation type="submission" date="2012-05" db="EMBL/GenBank/DDBJ databases">
        <authorList>
            <person name="Weinstock G."/>
            <person name="Sodergren E."/>
            <person name="Lobos E.A."/>
            <person name="Fulton L."/>
            <person name="Fulton R."/>
            <person name="Courtney L."/>
            <person name="Fronick C."/>
            <person name="O'Laughlin M."/>
            <person name="Godfrey J."/>
            <person name="Wilson R.M."/>
            <person name="Miner T."/>
            <person name="Farmer C."/>
            <person name="Delehaunty K."/>
            <person name="Cordes M."/>
            <person name="Minx P."/>
            <person name="Tomlinson C."/>
            <person name="Chen J."/>
            <person name="Wollam A."/>
            <person name="Pepin K.H."/>
            <person name="Bhonagiri V."/>
            <person name="Zhang X."/>
            <person name="Suruliraj S."/>
            <person name="Warren W."/>
            <person name="Mitreva M."/>
            <person name="Mardis E.R."/>
            <person name="Wilson R.K."/>
        </authorList>
    </citation>
    <scope>NUCLEOTIDE SEQUENCE [LARGE SCALE GENOMIC DNA]</scope>
    <source>
        <strain evidence="10 11">DSM 1785</strain>
    </source>
</reference>
<dbReference type="GO" id="GO:0005829">
    <property type="term" value="C:cytosol"/>
    <property type="evidence" value="ECO:0007669"/>
    <property type="project" value="TreeGrafter"/>
</dbReference>
<evidence type="ECO:0000256" key="3">
    <source>
        <dbReference type="ARBA" id="ARBA00023125"/>
    </source>
</evidence>
<feature type="modified residue" description="4-aspartylphosphate" evidence="6">
    <location>
        <position position="68"/>
    </location>
</feature>
<dbReference type="GO" id="GO:0000156">
    <property type="term" value="F:phosphorelay response regulator activity"/>
    <property type="evidence" value="ECO:0007669"/>
    <property type="project" value="TreeGrafter"/>
</dbReference>
<dbReference type="PANTHER" id="PTHR48111">
    <property type="entry name" value="REGULATOR OF RPOS"/>
    <property type="match status" value="1"/>
</dbReference>
<dbReference type="InterPro" id="IPR001789">
    <property type="entry name" value="Sig_transdc_resp-reg_receiver"/>
</dbReference>
<accession>L1QK53</accession>
<feature type="DNA-binding region" description="OmpR/PhoB-type" evidence="7">
    <location>
        <begin position="141"/>
        <end position="238"/>
    </location>
</feature>
<dbReference type="AlphaFoldDB" id="L1QK53"/>
<dbReference type="Gene3D" id="3.40.50.2300">
    <property type="match status" value="1"/>
</dbReference>
<dbReference type="InterPro" id="IPR011006">
    <property type="entry name" value="CheY-like_superfamily"/>
</dbReference>
<keyword evidence="4" id="KW-0804">Transcription</keyword>
<dbReference type="SUPFAM" id="SSF46894">
    <property type="entry name" value="C-terminal effector domain of the bipartite response regulators"/>
    <property type="match status" value="1"/>
</dbReference>
<evidence type="ECO:0000259" key="9">
    <source>
        <dbReference type="PROSITE" id="PS51755"/>
    </source>
</evidence>
<keyword evidence="11" id="KW-1185">Reference proteome</keyword>
<dbReference type="PANTHER" id="PTHR48111:SF43">
    <property type="entry name" value="STAGE 0 SPORULATION PROTEIN A HOMOLOG"/>
    <property type="match status" value="1"/>
</dbReference>
<dbReference type="GO" id="GO:0000976">
    <property type="term" value="F:transcription cis-regulatory region binding"/>
    <property type="evidence" value="ECO:0007669"/>
    <property type="project" value="TreeGrafter"/>
</dbReference>
<evidence type="ECO:0000256" key="5">
    <source>
        <dbReference type="ARBA" id="ARBA00024867"/>
    </source>
</evidence>
<dbReference type="PROSITE" id="PS50110">
    <property type="entry name" value="RESPONSE_REGULATORY"/>
    <property type="match status" value="1"/>
</dbReference>
<comment type="function">
    <text evidence="5">May play the central regulatory role in sporulation. It may be an element of the effector pathway responsible for the activation of sporulation genes in response to nutritional stress. Spo0A may act in concert with spo0H (a sigma factor) to control the expression of some genes that are critical to the sporulation process.</text>
</comment>
<dbReference type="PATRIC" id="fig|545697.3.peg.815"/>
<organism evidence="10 11">
    <name type="scientific">Clostridium celatum DSM 1785</name>
    <dbReference type="NCBI Taxonomy" id="545697"/>
    <lineage>
        <taxon>Bacteria</taxon>
        <taxon>Bacillati</taxon>
        <taxon>Bacillota</taxon>
        <taxon>Clostridia</taxon>
        <taxon>Eubacteriales</taxon>
        <taxon>Clostridiaceae</taxon>
        <taxon>Clostridium</taxon>
    </lineage>
</organism>
<dbReference type="SUPFAM" id="SSF52172">
    <property type="entry name" value="CheY-like"/>
    <property type="match status" value="1"/>
</dbReference>
<protein>
    <recommendedName>
        <fullName evidence="1">Stage 0 sporulation protein A homolog</fullName>
    </recommendedName>
</protein>
<dbReference type="CDD" id="cd00383">
    <property type="entry name" value="trans_reg_C"/>
    <property type="match status" value="1"/>
</dbReference>
<evidence type="ECO:0000256" key="2">
    <source>
        <dbReference type="ARBA" id="ARBA00023015"/>
    </source>
</evidence>
<dbReference type="PROSITE" id="PS51755">
    <property type="entry name" value="OMPR_PHOB"/>
    <property type="match status" value="1"/>
</dbReference>
<sequence>MKVYIIKLEGNKVKDVNKKIFIIEDEEKIRVELSEFLNRYGYEVSYSTNFENIVNIALKENPHVILLDINLPYYDGYYICREIRKNSNVPIIVVTSRNSEIDELMSMNLGADDFITKPYNTQILLARISSIIRRTYQNLEAETFEFNGLKYNMSTSEMSFKDNKIELTKNESRILYPLMKSKGKIVSRNDLMKSLWQNDEFVDDNTLTVNINRLRKKIDGIGAEGYLQTKRGQGYILI</sequence>
<feature type="domain" description="OmpR/PhoB-type" evidence="9">
    <location>
        <begin position="141"/>
        <end position="238"/>
    </location>
</feature>
<evidence type="ECO:0000256" key="1">
    <source>
        <dbReference type="ARBA" id="ARBA00018672"/>
    </source>
</evidence>
<dbReference type="GO" id="GO:0006355">
    <property type="term" value="P:regulation of DNA-templated transcription"/>
    <property type="evidence" value="ECO:0007669"/>
    <property type="project" value="InterPro"/>
</dbReference>
<dbReference type="STRING" id="545697.HMPREF0216_00828"/>
<keyword evidence="6" id="KW-0597">Phosphoprotein</keyword>
<dbReference type="EMBL" id="AMEZ01000025">
    <property type="protein sequence ID" value="EKY28306.1"/>
    <property type="molecule type" value="Genomic_DNA"/>
</dbReference>
<evidence type="ECO:0000259" key="8">
    <source>
        <dbReference type="PROSITE" id="PS50110"/>
    </source>
</evidence>
<feature type="domain" description="Response regulatory" evidence="8">
    <location>
        <begin position="19"/>
        <end position="132"/>
    </location>
</feature>
<dbReference type="InterPro" id="IPR036388">
    <property type="entry name" value="WH-like_DNA-bd_sf"/>
</dbReference>
<dbReference type="Proteomes" id="UP000010420">
    <property type="component" value="Unassembled WGS sequence"/>
</dbReference>
<dbReference type="HOGENOM" id="CLU_000445_30_3_9"/>
<proteinExistence type="predicted"/>
<dbReference type="Pfam" id="PF00486">
    <property type="entry name" value="Trans_reg_C"/>
    <property type="match status" value="1"/>
</dbReference>
<evidence type="ECO:0000256" key="4">
    <source>
        <dbReference type="ARBA" id="ARBA00023163"/>
    </source>
</evidence>
<dbReference type="SMART" id="SM00862">
    <property type="entry name" value="Trans_reg_C"/>
    <property type="match status" value="1"/>
</dbReference>
<evidence type="ECO:0000313" key="11">
    <source>
        <dbReference type="Proteomes" id="UP000010420"/>
    </source>
</evidence>
<dbReference type="eggNOG" id="COG0745">
    <property type="taxonomic scope" value="Bacteria"/>
</dbReference>
<dbReference type="Pfam" id="PF00072">
    <property type="entry name" value="Response_reg"/>
    <property type="match status" value="1"/>
</dbReference>
<evidence type="ECO:0000313" key="10">
    <source>
        <dbReference type="EMBL" id="EKY28306.1"/>
    </source>
</evidence>
<dbReference type="GO" id="GO:0032993">
    <property type="term" value="C:protein-DNA complex"/>
    <property type="evidence" value="ECO:0007669"/>
    <property type="project" value="TreeGrafter"/>
</dbReference>
<dbReference type="InterPro" id="IPR001867">
    <property type="entry name" value="OmpR/PhoB-type_DNA-bd"/>
</dbReference>
<dbReference type="InterPro" id="IPR016032">
    <property type="entry name" value="Sig_transdc_resp-reg_C-effctor"/>
</dbReference>
<keyword evidence="3 7" id="KW-0238">DNA-binding</keyword>
<evidence type="ECO:0000256" key="7">
    <source>
        <dbReference type="PROSITE-ProRule" id="PRU01091"/>
    </source>
</evidence>
<evidence type="ECO:0000256" key="6">
    <source>
        <dbReference type="PROSITE-ProRule" id="PRU00169"/>
    </source>
</evidence>
<keyword evidence="2" id="KW-0805">Transcription regulation</keyword>